<sequence length="171" mass="19075">MASSINARIKRALRHWRTTAAVGREAFPTASLSDLGAAITEGELRHRGEVRLIVENSMPFDAVWNDVTNRQRALALFAEYGVWDTEDNCGVLIYVNLAEHKVEIVCDRHIGRLIDSATWGAICQTMTQGFARGEFHDSTLAAIRQVNDLLRQHFPAEGEAVNELPDHPIVL</sequence>
<dbReference type="EMBL" id="JABBGG010000011">
    <property type="protein sequence ID" value="NML62890.1"/>
    <property type="molecule type" value="Genomic_DNA"/>
</dbReference>
<name>A0A848HRZ0_9BURK</name>
<comment type="caution">
    <text evidence="2">The sequence shown here is derived from an EMBL/GenBank/DDBJ whole genome shotgun (WGS) entry which is preliminary data.</text>
</comment>
<dbReference type="Proteomes" id="UP000583752">
    <property type="component" value="Unassembled WGS sequence"/>
</dbReference>
<dbReference type="Pfam" id="PF04536">
    <property type="entry name" value="TPM_phosphatase"/>
    <property type="match status" value="1"/>
</dbReference>
<evidence type="ECO:0000313" key="3">
    <source>
        <dbReference type="Proteomes" id="UP000583752"/>
    </source>
</evidence>
<dbReference type="Gene3D" id="3.10.310.50">
    <property type="match status" value="1"/>
</dbReference>
<accession>A0A848HRZ0</accession>
<dbReference type="AlphaFoldDB" id="A0A848HRZ0"/>
<feature type="domain" description="TPM" evidence="1">
    <location>
        <begin position="31"/>
        <end position="148"/>
    </location>
</feature>
<organism evidence="2 3">
    <name type="scientific">Massilia polaris</name>
    <dbReference type="NCBI Taxonomy" id="2728846"/>
    <lineage>
        <taxon>Bacteria</taxon>
        <taxon>Pseudomonadati</taxon>
        <taxon>Pseudomonadota</taxon>
        <taxon>Betaproteobacteria</taxon>
        <taxon>Burkholderiales</taxon>
        <taxon>Oxalobacteraceae</taxon>
        <taxon>Telluria group</taxon>
        <taxon>Massilia</taxon>
    </lineage>
</organism>
<protein>
    <submittedName>
        <fullName evidence="2">TPM domain-containing protein</fullName>
    </submittedName>
</protein>
<evidence type="ECO:0000259" key="1">
    <source>
        <dbReference type="Pfam" id="PF04536"/>
    </source>
</evidence>
<dbReference type="RefSeq" id="WP_169468336.1">
    <property type="nucleotide sequence ID" value="NZ_JABBGG010000011.1"/>
</dbReference>
<reference evidence="2 3" key="1">
    <citation type="submission" date="2020-04" db="EMBL/GenBank/DDBJ databases">
        <title>Massilia sp. RP-1-19 isolated from soil.</title>
        <authorList>
            <person name="Dahal R.H."/>
        </authorList>
    </citation>
    <scope>NUCLEOTIDE SEQUENCE [LARGE SCALE GENOMIC DNA]</scope>
    <source>
        <strain evidence="2 3">RP-1-19</strain>
    </source>
</reference>
<dbReference type="InterPro" id="IPR007621">
    <property type="entry name" value="TPM_dom"/>
</dbReference>
<gene>
    <name evidence="2" type="ORF">HHL21_17760</name>
</gene>
<proteinExistence type="predicted"/>
<evidence type="ECO:0000313" key="2">
    <source>
        <dbReference type="EMBL" id="NML62890.1"/>
    </source>
</evidence>
<dbReference type="PANTHER" id="PTHR30373">
    <property type="entry name" value="UPF0603 PROTEIN YGCG"/>
    <property type="match status" value="1"/>
</dbReference>
<keyword evidence="3" id="KW-1185">Reference proteome</keyword>
<dbReference type="PANTHER" id="PTHR30373:SF8">
    <property type="entry name" value="BLL7265 PROTEIN"/>
    <property type="match status" value="1"/>
</dbReference>